<dbReference type="Proteomes" id="UP000008144">
    <property type="component" value="Unassembled WGS sequence"/>
</dbReference>
<dbReference type="GO" id="GO:0015937">
    <property type="term" value="P:coenzyme A biosynthetic process"/>
    <property type="evidence" value="ECO:0000318"/>
    <property type="project" value="GO_Central"/>
</dbReference>
<dbReference type="Ensembl" id="ENSCINT00000003989.3">
    <property type="protein sequence ID" value="ENSCINP00000003989.3"/>
    <property type="gene ID" value="ENSCING00000022952.1"/>
</dbReference>
<comment type="similarity">
    <text evidence="1">Belongs to the PPC synthetase family.</text>
</comment>
<organism evidence="3 4">
    <name type="scientific">Ciona intestinalis</name>
    <name type="common">Transparent sea squirt</name>
    <name type="synonym">Ascidia intestinalis</name>
    <dbReference type="NCBI Taxonomy" id="7719"/>
    <lineage>
        <taxon>Eukaryota</taxon>
        <taxon>Metazoa</taxon>
        <taxon>Chordata</taxon>
        <taxon>Tunicata</taxon>
        <taxon>Ascidiacea</taxon>
        <taxon>Phlebobranchia</taxon>
        <taxon>Cionidae</taxon>
        <taxon>Ciona</taxon>
    </lineage>
</organism>
<dbReference type="RefSeq" id="XP_009862015.1">
    <property type="nucleotide sequence ID" value="XM_009863713.3"/>
</dbReference>
<evidence type="ECO:0000313" key="3">
    <source>
        <dbReference type="Ensembl" id="ENSCINP00000003989.3"/>
    </source>
</evidence>
<reference evidence="3" key="2">
    <citation type="submission" date="2025-08" db="UniProtKB">
        <authorList>
            <consortium name="Ensembl"/>
        </authorList>
    </citation>
    <scope>IDENTIFICATION</scope>
</reference>
<dbReference type="OrthoDB" id="70224at2759"/>
<dbReference type="GeneID" id="100187386"/>
<protein>
    <submittedName>
        <fullName evidence="3">Phosphopantothenate--cysteine ligase-like</fullName>
    </submittedName>
</protein>
<dbReference type="OMA" id="LERYQHH"/>
<dbReference type="GO" id="GO:0005634">
    <property type="term" value="C:nucleus"/>
    <property type="evidence" value="ECO:0000318"/>
    <property type="project" value="GO_Central"/>
</dbReference>
<proteinExistence type="inferred from homology"/>
<dbReference type="PANTHER" id="PTHR12290">
    <property type="entry name" value="CORNICHON-RELATED"/>
    <property type="match status" value="1"/>
</dbReference>
<dbReference type="KEGG" id="cin:100187386"/>
<dbReference type="eggNOG" id="KOG2728">
    <property type="taxonomic scope" value="Eukaryota"/>
</dbReference>
<accession>A0A1W3JPF5</accession>
<dbReference type="InterPro" id="IPR007085">
    <property type="entry name" value="DNA/pantothenate-metab_flavo_C"/>
</dbReference>
<dbReference type="FunCoup" id="A0A1W3JPF5">
    <property type="interactions" value="768"/>
</dbReference>
<dbReference type="GO" id="GO:0005737">
    <property type="term" value="C:cytoplasm"/>
    <property type="evidence" value="ECO:0000318"/>
    <property type="project" value="GO_Central"/>
</dbReference>
<dbReference type="STRING" id="7719.ENSCINP00000003989"/>
<name>A0A1W3JPF5_CIOIN</name>
<dbReference type="RefSeq" id="XP_002123168.1">
    <property type="nucleotide sequence ID" value="XM_002123132.5"/>
</dbReference>
<dbReference type="SUPFAM" id="SSF102645">
    <property type="entry name" value="CoaB-like"/>
    <property type="match status" value="1"/>
</dbReference>
<evidence type="ECO:0000256" key="1">
    <source>
        <dbReference type="ARBA" id="ARBA00005703"/>
    </source>
</evidence>
<dbReference type="InterPro" id="IPR035929">
    <property type="entry name" value="CoaB-like_sf"/>
</dbReference>
<dbReference type="InParanoid" id="A0A1W3JPF5"/>
<dbReference type="Pfam" id="PF04127">
    <property type="entry name" value="DFP"/>
    <property type="match status" value="1"/>
</dbReference>
<sequence>MEKEFIDSIEAFVADSVKIPDQKVALVTSGGTCVPLEKHAVRYLENFSTGRRGALSVEQFLTRGYKVIFLYRDGSCFPYLTQMKNNQEKFLKNLIVGRNGRTTIDDHNFTKLIEEYKKHESSLLALKFMTLQEYLRKLRLVCLALQPLHKRAAVYLAAAVSDFYVPDDKLPLHKIQSSESLALTLERTPKMLGHVAQQWAFNAFVVSFKLETDENILISKCRLALSNYGHQVVVGNLLETRYNNVIIVTSSSVVNVNATSENIEIKLISQLYLMHEQFMTS</sequence>
<keyword evidence="4" id="KW-1185">Reference proteome</keyword>
<dbReference type="AlphaFoldDB" id="A0A1W3JPF5"/>
<evidence type="ECO:0000313" key="4">
    <source>
        <dbReference type="Proteomes" id="UP000008144"/>
    </source>
</evidence>
<dbReference type="Gene3D" id="3.40.50.10300">
    <property type="entry name" value="CoaB-like"/>
    <property type="match status" value="1"/>
</dbReference>
<evidence type="ECO:0000259" key="2">
    <source>
        <dbReference type="Pfam" id="PF04127"/>
    </source>
</evidence>
<feature type="domain" description="DNA/pantothenate metabolism flavoprotein C-terminal" evidence="2">
    <location>
        <begin position="148"/>
        <end position="257"/>
    </location>
</feature>
<accession>F6X4A0</accession>
<dbReference type="GO" id="GO:0004632">
    <property type="term" value="F:phosphopantothenate--cysteine ligase activity"/>
    <property type="evidence" value="ECO:0000318"/>
    <property type="project" value="GO_Central"/>
</dbReference>
<reference evidence="3" key="3">
    <citation type="submission" date="2025-09" db="UniProtKB">
        <authorList>
            <consortium name="Ensembl"/>
        </authorList>
    </citation>
    <scope>IDENTIFICATION</scope>
</reference>
<dbReference type="GeneTree" id="ENSGT00950000182834"/>
<reference evidence="4" key="1">
    <citation type="journal article" date="2002" name="Science">
        <title>The draft genome of Ciona intestinalis: insights into chordate and vertebrate origins.</title>
        <authorList>
            <person name="Dehal P."/>
            <person name="Satou Y."/>
            <person name="Campbell R.K."/>
            <person name="Chapman J."/>
            <person name="Degnan B."/>
            <person name="De Tomaso A."/>
            <person name="Davidson B."/>
            <person name="Di Gregorio A."/>
            <person name="Gelpke M."/>
            <person name="Goodstein D.M."/>
            <person name="Harafuji N."/>
            <person name="Hastings K.E."/>
            <person name="Ho I."/>
            <person name="Hotta K."/>
            <person name="Huang W."/>
            <person name="Kawashima T."/>
            <person name="Lemaire P."/>
            <person name="Martinez D."/>
            <person name="Meinertzhagen I.A."/>
            <person name="Necula S."/>
            <person name="Nonaka M."/>
            <person name="Putnam N."/>
            <person name="Rash S."/>
            <person name="Saiga H."/>
            <person name="Satake M."/>
            <person name="Terry A."/>
            <person name="Yamada L."/>
            <person name="Wang H.G."/>
            <person name="Awazu S."/>
            <person name="Azumi K."/>
            <person name="Boore J."/>
            <person name="Branno M."/>
            <person name="Chin-Bow S."/>
            <person name="DeSantis R."/>
            <person name="Doyle S."/>
            <person name="Francino P."/>
            <person name="Keys D.N."/>
            <person name="Haga S."/>
            <person name="Hayashi H."/>
            <person name="Hino K."/>
            <person name="Imai K.S."/>
            <person name="Inaba K."/>
            <person name="Kano S."/>
            <person name="Kobayashi K."/>
            <person name="Kobayashi M."/>
            <person name="Lee B.I."/>
            <person name="Makabe K.W."/>
            <person name="Manohar C."/>
            <person name="Matassi G."/>
            <person name="Medina M."/>
            <person name="Mochizuki Y."/>
            <person name="Mount S."/>
            <person name="Morishita T."/>
            <person name="Miura S."/>
            <person name="Nakayama A."/>
            <person name="Nishizaka S."/>
            <person name="Nomoto H."/>
            <person name="Ohta F."/>
            <person name="Oishi K."/>
            <person name="Rigoutsos I."/>
            <person name="Sano M."/>
            <person name="Sasaki A."/>
            <person name="Sasakura Y."/>
            <person name="Shoguchi E."/>
            <person name="Shin-i T."/>
            <person name="Spagnuolo A."/>
            <person name="Stainier D."/>
            <person name="Suzuki M.M."/>
            <person name="Tassy O."/>
            <person name="Takatori N."/>
            <person name="Tokuoka M."/>
            <person name="Yagi K."/>
            <person name="Yoshizaki F."/>
            <person name="Wada S."/>
            <person name="Zhang C."/>
            <person name="Hyatt P.D."/>
            <person name="Larimer F."/>
            <person name="Detter C."/>
            <person name="Doggett N."/>
            <person name="Glavina T."/>
            <person name="Hawkins T."/>
            <person name="Richardson P."/>
            <person name="Lucas S."/>
            <person name="Kohara Y."/>
            <person name="Levine M."/>
            <person name="Satoh N."/>
            <person name="Rokhsar D.S."/>
        </authorList>
    </citation>
    <scope>NUCLEOTIDE SEQUENCE [LARGE SCALE GENOMIC DNA]</scope>
</reference>
<gene>
    <name evidence="3" type="primary">LOC100187386</name>
</gene>